<dbReference type="AlphaFoldDB" id="A0A091DSV9"/>
<proteinExistence type="predicted"/>
<dbReference type="GO" id="GO:0000398">
    <property type="term" value="P:mRNA splicing, via spliceosome"/>
    <property type="evidence" value="ECO:0007669"/>
    <property type="project" value="InterPro"/>
</dbReference>
<protein>
    <submittedName>
        <fullName evidence="2">Zinc finger CCHC-type and RNA-binding motif-containing protein 1</fullName>
    </submittedName>
</protein>
<dbReference type="EMBL" id="KN122100">
    <property type="protein sequence ID" value="KFO33365.1"/>
    <property type="molecule type" value="Genomic_DNA"/>
</dbReference>
<dbReference type="InterPro" id="IPR044598">
    <property type="entry name" value="ZCRB1"/>
</dbReference>
<keyword evidence="3" id="KW-1185">Reference proteome</keyword>
<reference evidence="2 3" key="1">
    <citation type="submission" date="2013-11" db="EMBL/GenBank/DDBJ databases">
        <title>The Damaraland mole rat (Fukomys damarensis) genome and evolution of African mole rats.</title>
        <authorList>
            <person name="Gladyshev V.N."/>
            <person name="Fang X."/>
        </authorList>
    </citation>
    <scope>NUCLEOTIDE SEQUENCE [LARGE SCALE GENOMIC DNA]</scope>
    <source>
        <tissue evidence="2">Liver</tissue>
    </source>
</reference>
<feature type="region of interest" description="Disordered" evidence="1">
    <location>
        <begin position="47"/>
        <end position="119"/>
    </location>
</feature>
<dbReference type="PANTHER" id="PTHR46259:SF1">
    <property type="entry name" value="ZINC FINGER CCHC-TYPE AND RNA-BINDING MOTIF-CONTAINING PROTEIN 1"/>
    <property type="match status" value="1"/>
</dbReference>
<feature type="region of interest" description="Disordered" evidence="1">
    <location>
        <begin position="1"/>
        <end position="25"/>
    </location>
</feature>
<dbReference type="GO" id="GO:0005689">
    <property type="term" value="C:U12-type spliceosomal complex"/>
    <property type="evidence" value="ECO:0007669"/>
    <property type="project" value="InterPro"/>
</dbReference>
<feature type="compositionally biased region" description="Acidic residues" evidence="1">
    <location>
        <begin position="68"/>
        <end position="81"/>
    </location>
</feature>
<sequence length="136" mass="15013">MGEEKSGLNPCCSGAAVPEEMSGGLTPSKITASVSNLPFSLTNNDLYRIFSKEREPPKKKKKTAKPEEIEDVAENEDEEEDPALHSLSQAIAAQKAKTEEQNKWKGSARGPSTSEDSRCLRIRKSTYFSEEEEFGD</sequence>
<evidence type="ECO:0000256" key="1">
    <source>
        <dbReference type="SAM" id="MobiDB-lite"/>
    </source>
</evidence>
<gene>
    <name evidence="2" type="ORF">H920_05263</name>
</gene>
<dbReference type="GO" id="GO:0003723">
    <property type="term" value="F:RNA binding"/>
    <property type="evidence" value="ECO:0007669"/>
    <property type="project" value="TreeGrafter"/>
</dbReference>
<evidence type="ECO:0000313" key="3">
    <source>
        <dbReference type="Proteomes" id="UP000028990"/>
    </source>
</evidence>
<organism evidence="2 3">
    <name type="scientific">Fukomys damarensis</name>
    <name type="common">Damaraland mole rat</name>
    <name type="synonym">Cryptomys damarensis</name>
    <dbReference type="NCBI Taxonomy" id="885580"/>
    <lineage>
        <taxon>Eukaryota</taxon>
        <taxon>Metazoa</taxon>
        <taxon>Chordata</taxon>
        <taxon>Craniata</taxon>
        <taxon>Vertebrata</taxon>
        <taxon>Euteleostomi</taxon>
        <taxon>Mammalia</taxon>
        <taxon>Eutheria</taxon>
        <taxon>Euarchontoglires</taxon>
        <taxon>Glires</taxon>
        <taxon>Rodentia</taxon>
        <taxon>Hystricomorpha</taxon>
        <taxon>Bathyergidae</taxon>
        <taxon>Fukomys</taxon>
    </lineage>
</organism>
<accession>A0A091DSV9</accession>
<dbReference type="PANTHER" id="PTHR46259">
    <property type="entry name" value="ZINC FINGER CCHC-TYPE AND RNA-BINDING MOTIF-CONTAINING PROTEIN 1"/>
    <property type="match status" value="1"/>
</dbReference>
<name>A0A091DSV9_FUKDA</name>
<dbReference type="Proteomes" id="UP000028990">
    <property type="component" value="Unassembled WGS sequence"/>
</dbReference>
<evidence type="ECO:0000313" key="2">
    <source>
        <dbReference type="EMBL" id="KFO33365.1"/>
    </source>
</evidence>